<feature type="transmembrane region" description="Helical" evidence="4">
    <location>
        <begin position="317"/>
        <end position="339"/>
    </location>
</feature>
<dbReference type="GO" id="GO:0016757">
    <property type="term" value="F:glycosyltransferase activity"/>
    <property type="evidence" value="ECO:0007669"/>
    <property type="project" value="UniProtKB-KW"/>
</dbReference>
<feature type="domain" description="Glycosyltransferase 2-like" evidence="5">
    <location>
        <begin position="48"/>
        <end position="210"/>
    </location>
</feature>
<dbReference type="PANTHER" id="PTHR43630">
    <property type="entry name" value="POLY-BETA-1,6-N-ACETYL-D-GLUCOSAMINE SYNTHASE"/>
    <property type="match status" value="1"/>
</dbReference>
<name>A0A0A0BF98_9GAMM</name>
<evidence type="ECO:0000256" key="4">
    <source>
        <dbReference type="SAM" id="Phobius"/>
    </source>
</evidence>
<feature type="transmembrane region" description="Helical" evidence="4">
    <location>
        <begin position="6"/>
        <end position="26"/>
    </location>
</feature>
<reference evidence="6 7" key="1">
    <citation type="submission" date="2014-09" db="EMBL/GenBank/DDBJ databases">
        <authorList>
            <person name="Grob C."/>
            <person name="Taubert M."/>
            <person name="Howat A.M."/>
            <person name="Burns O.J."/>
            <person name="Dixon J.L."/>
            <person name="Chen Y."/>
            <person name="Murrell J.C."/>
        </authorList>
    </citation>
    <scope>NUCLEOTIDE SEQUENCE [LARGE SCALE GENOMIC DNA]</scope>
    <source>
        <strain evidence="6">L4</strain>
    </source>
</reference>
<keyword evidence="3 6" id="KW-0808">Transferase</keyword>
<gene>
    <name evidence="6" type="ORF">LP43_1782</name>
</gene>
<keyword evidence="4" id="KW-0812">Transmembrane</keyword>
<dbReference type="Pfam" id="PF00535">
    <property type="entry name" value="Glycos_transf_2"/>
    <property type="match status" value="1"/>
</dbReference>
<dbReference type="STRING" id="392484.LP43_1782"/>
<evidence type="ECO:0000313" key="6">
    <source>
        <dbReference type="EMBL" id="KGM06560.1"/>
    </source>
</evidence>
<dbReference type="Gene3D" id="3.90.550.10">
    <property type="entry name" value="Spore Coat Polysaccharide Biosynthesis Protein SpsA, Chain A"/>
    <property type="match status" value="1"/>
</dbReference>
<dbReference type="InterPro" id="IPR001173">
    <property type="entry name" value="Glyco_trans_2-like"/>
</dbReference>
<dbReference type="AlphaFoldDB" id="A0A0A0BF98"/>
<protein>
    <submittedName>
        <fullName evidence="6">Glycosyl transferase, family 2</fullName>
    </submittedName>
</protein>
<evidence type="ECO:0000256" key="1">
    <source>
        <dbReference type="ARBA" id="ARBA00006739"/>
    </source>
</evidence>
<accession>A0A0A0BF98</accession>
<organism evidence="6 7">
    <name type="scientific">Methylophaga thiooxydans</name>
    <dbReference type="NCBI Taxonomy" id="392484"/>
    <lineage>
        <taxon>Bacteria</taxon>
        <taxon>Pseudomonadati</taxon>
        <taxon>Pseudomonadota</taxon>
        <taxon>Gammaproteobacteria</taxon>
        <taxon>Thiotrichales</taxon>
        <taxon>Piscirickettsiaceae</taxon>
        <taxon>Methylophaga</taxon>
    </lineage>
</organism>
<feature type="transmembrane region" description="Helical" evidence="4">
    <location>
        <begin position="351"/>
        <end position="370"/>
    </location>
</feature>
<comment type="similarity">
    <text evidence="1">Belongs to the glycosyltransferase 2 family.</text>
</comment>
<dbReference type="InterPro" id="IPR029044">
    <property type="entry name" value="Nucleotide-diphossugar_trans"/>
</dbReference>
<evidence type="ECO:0000259" key="5">
    <source>
        <dbReference type="Pfam" id="PF00535"/>
    </source>
</evidence>
<keyword evidence="4" id="KW-1133">Transmembrane helix</keyword>
<proteinExistence type="inferred from homology"/>
<dbReference type="Proteomes" id="UP000029999">
    <property type="component" value="Unassembled WGS sequence"/>
</dbReference>
<dbReference type="PANTHER" id="PTHR43630:SF1">
    <property type="entry name" value="POLY-BETA-1,6-N-ACETYL-D-GLUCOSAMINE SYNTHASE"/>
    <property type="match status" value="1"/>
</dbReference>
<dbReference type="EMBL" id="JRQD01000004">
    <property type="protein sequence ID" value="KGM06560.1"/>
    <property type="molecule type" value="Genomic_DNA"/>
</dbReference>
<evidence type="ECO:0000313" key="7">
    <source>
        <dbReference type="Proteomes" id="UP000029999"/>
    </source>
</evidence>
<keyword evidence="2" id="KW-0328">Glycosyltransferase</keyword>
<dbReference type="RefSeq" id="WP_036314345.1">
    <property type="nucleotide sequence ID" value="NZ_JRQD01000004.1"/>
</dbReference>
<evidence type="ECO:0000256" key="3">
    <source>
        <dbReference type="ARBA" id="ARBA00022679"/>
    </source>
</evidence>
<dbReference type="SUPFAM" id="SSF53448">
    <property type="entry name" value="Nucleotide-diphospho-sugar transferases"/>
    <property type="match status" value="1"/>
</dbReference>
<keyword evidence="4" id="KW-0472">Membrane</keyword>
<sequence length="378" mass="42220">MEYIVIFSGLVLMYVYCGYLHVLKLICRFARNETQYADSVESLPSIDIIVAAHNEAAVIKQRIENILSCDYPAHLLKVVIASDRSTDETDHIVDSYPDPRVLLVRCSTGAGKSDAQNEALEHVEAEVVLFTDAESVFRRDFLRELTQPFSDASVGVVGGKMIFTSGADTGVEQAQGYYWQYELKVRECESQLGILAKASGSCLAVRRSVIRPIPSDVGEDCVVPLDAALQGYKIIHAEKAIAYDRMDSTVTSEFNSRVRMTLRNWTGTWRRAELLNCFKHPGIAFSLWSHKILRWMSPFFVIIASVGTTMLASDSVFWTIAAFCMALFYLAGIVGWMSVKFGFRLPLVRTIFSFLLANAGFMVGVIKALAKKKVIAYR</sequence>
<comment type="caution">
    <text evidence="6">The sequence shown here is derived from an EMBL/GenBank/DDBJ whole genome shotgun (WGS) entry which is preliminary data.</text>
</comment>
<evidence type="ECO:0000256" key="2">
    <source>
        <dbReference type="ARBA" id="ARBA00022676"/>
    </source>
</evidence>